<evidence type="ECO:0000259" key="16">
    <source>
        <dbReference type="Pfam" id="PF17489"/>
    </source>
</evidence>
<evidence type="ECO:0000256" key="8">
    <source>
        <dbReference type="ARBA" id="ARBA00060281"/>
    </source>
</evidence>
<name>A0A8I4A317_CALJA</name>
<evidence type="ECO:0000259" key="15">
    <source>
        <dbReference type="Pfam" id="PF02994"/>
    </source>
</evidence>
<feature type="coiled-coil region" evidence="13">
    <location>
        <begin position="69"/>
        <end position="134"/>
    </location>
</feature>
<keyword evidence="3" id="KW-0963">Cytoplasm</keyword>
<dbReference type="PANTHER" id="PTHR11505">
    <property type="entry name" value="L1 TRANSPOSABLE ELEMENT-RELATED"/>
    <property type="match status" value="1"/>
</dbReference>
<evidence type="ECO:0000259" key="17">
    <source>
        <dbReference type="Pfam" id="PF17490"/>
    </source>
</evidence>
<dbReference type="InterPro" id="IPR004244">
    <property type="entry name" value="Transposase_22"/>
</dbReference>
<comment type="similarity">
    <text evidence="9">Belongs to the transposase 22 family.</text>
</comment>
<keyword evidence="4" id="KW-0547">Nucleotide-binding</keyword>
<organism evidence="18 19">
    <name type="scientific">Callithrix jacchus</name>
    <name type="common">White-tufted-ear marmoset</name>
    <name type="synonym">Simia Jacchus</name>
    <dbReference type="NCBI Taxonomy" id="9483"/>
    <lineage>
        <taxon>Eukaryota</taxon>
        <taxon>Metazoa</taxon>
        <taxon>Chordata</taxon>
        <taxon>Craniata</taxon>
        <taxon>Vertebrata</taxon>
        <taxon>Euteleostomi</taxon>
        <taxon>Mammalia</taxon>
        <taxon>Eutheria</taxon>
        <taxon>Euarchontoglires</taxon>
        <taxon>Primates</taxon>
        <taxon>Haplorrhini</taxon>
        <taxon>Platyrrhini</taxon>
        <taxon>Cebidae</taxon>
        <taxon>Callitrichinae</taxon>
        <taxon>Callithrix</taxon>
        <taxon>Callithrix</taxon>
    </lineage>
</organism>
<dbReference type="AlphaFoldDB" id="A0A8I4A317"/>
<evidence type="ECO:0000256" key="3">
    <source>
        <dbReference type="ARBA" id="ARBA00022490"/>
    </source>
</evidence>
<dbReference type="GO" id="GO:0000166">
    <property type="term" value="F:nucleotide binding"/>
    <property type="evidence" value="ECO:0007669"/>
    <property type="project" value="UniProtKB-KW"/>
</dbReference>
<evidence type="ECO:0000256" key="1">
    <source>
        <dbReference type="ARBA" id="ARBA00004210"/>
    </source>
</evidence>
<evidence type="ECO:0000256" key="2">
    <source>
        <dbReference type="ARBA" id="ARBA00004604"/>
    </source>
</evidence>
<feature type="domain" description="L1 transposable element trimerization" evidence="16">
    <location>
        <begin position="113"/>
        <end position="155"/>
    </location>
</feature>
<dbReference type="Gene3D" id="3.30.70.1820">
    <property type="entry name" value="L1 transposable element, RRM domain"/>
    <property type="match status" value="1"/>
</dbReference>
<comment type="function">
    <text evidence="8">Nucleic acid-binding protein which is essential for retrotransposition of LINE-1 elements in the genome. Functions as a nucleic acid chaperone binding its own transcript and therefore preferentially mobilizing the transcript from which they are encoded.</text>
</comment>
<keyword evidence="7" id="KW-0539">Nucleus</keyword>
<evidence type="ECO:0000256" key="10">
    <source>
        <dbReference type="ARBA" id="ARBA00067412"/>
    </source>
</evidence>
<evidence type="ECO:0000256" key="7">
    <source>
        <dbReference type="ARBA" id="ARBA00023242"/>
    </source>
</evidence>
<evidence type="ECO:0000256" key="9">
    <source>
        <dbReference type="ARBA" id="ARBA00061640"/>
    </source>
</evidence>
<evidence type="ECO:0000256" key="14">
    <source>
        <dbReference type="SAM" id="MobiDB-lite"/>
    </source>
</evidence>
<dbReference type="InterPro" id="IPR035300">
    <property type="entry name" value="L1_dsRBD"/>
</dbReference>
<dbReference type="GO" id="GO:0010494">
    <property type="term" value="C:cytoplasmic stress granule"/>
    <property type="evidence" value="ECO:0007669"/>
    <property type="project" value="UniProtKB-SubCell"/>
</dbReference>
<evidence type="ECO:0000256" key="6">
    <source>
        <dbReference type="ARBA" id="ARBA00023054"/>
    </source>
</evidence>
<feature type="region of interest" description="Disordered" evidence="14">
    <location>
        <begin position="1"/>
        <end position="37"/>
    </location>
</feature>
<dbReference type="FunFam" id="3.30.250.20:FF:000005">
    <property type="entry name" value="LINE-1 retrotransposable element ORF1 protein"/>
    <property type="match status" value="1"/>
</dbReference>
<dbReference type="GeneTree" id="ENSGT01150000286955"/>
<evidence type="ECO:0000313" key="18">
    <source>
        <dbReference type="Ensembl" id="ENSCJAP00000090113.1"/>
    </source>
</evidence>
<dbReference type="InterPro" id="IPR035301">
    <property type="entry name" value="L1_trimer"/>
</dbReference>
<proteinExistence type="inferred from homology"/>
<comment type="subcellular location">
    <subcellularLocation>
        <location evidence="1">Cytoplasm</location>
        <location evidence="1">Stress granule</location>
    </subcellularLocation>
    <subcellularLocation>
        <location evidence="2">Nucleus</location>
        <location evidence="2">Nucleolus</location>
    </subcellularLocation>
</comment>
<dbReference type="InterPro" id="IPR043636">
    <property type="entry name" value="L1_RRM_dom"/>
</dbReference>
<evidence type="ECO:0000256" key="5">
    <source>
        <dbReference type="ARBA" id="ARBA00022843"/>
    </source>
</evidence>
<evidence type="ECO:0000256" key="11">
    <source>
        <dbReference type="ARBA" id="ARBA00076441"/>
    </source>
</evidence>
<dbReference type="FunFam" id="3.30.70.1820:FF:000002">
    <property type="entry name" value="LINE-1 retrotransposable element ORF1 protein"/>
    <property type="match status" value="1"/>
</dbReference>
<evidence type="ECO:0000256" key="4">
    <source>
        <dbReference type="ARBA" id="ARBA00022741"/>
    </source>
</evidence>
<evidence type="ECO:0000256" key="12">
    <source>
        <dbReference type="ARBA" id="ARBA00078321"/>
    </source>
</evidence>
<dbReference type="GO" id="GO:0032197">
    <property type="term" value="P:retrotransposition"/>
    <property type="evidence" value="ECO:0007669"/>
    <property type="project" value="UniProtKB-ARBA"/>
</dbReference>
<reference evidence="18" key="3">
    <citation type="submission" date="2025-09" db="UniProtKB">
        <authorList>
            <consortium name="Ensembl"/>
        </authorList>
    </citation>
    <scope>IDENTIFICATION</scope>
</reference>
<dbReference type="GO" id="GO:0005730">
    <property type="term" value="C:nucleolus"/>
    <property type="evidence" value="ECO:0007669"/>
    <property type="project" value="UniProtKB-SubCell"/>
</dbReference>
<keyword evidence="5" id="KW-0832">Ubl conjugation</keyword>
<dbReference type="Ensembl" id="ENSCJAT00000118252.1">
    <property type="protein sequence ID" value="ENSCJAP00000090113.1"/>
    <property type="gene ID" value="ENSCJAG00000081014.1"/>
</dbReference>
<dbReference type="Gene3D" id="1.20.5.390">
    <property type="entry name" value="L1 transposable element, trimerization domain"/>
    <property type="match status" value="1"/>
</dbReference>
<protein>
    <recommendedName>
        <fullName evidence="10">LINE-1 retrotransposable element ORF1 protein</fullName>
    </recommendedName>
    <alternativeName>
        <fullName evidence="11">LINE retrotransposable element 1</fullName>
    </alternativeName>
    <alternativeName>
        <fullName evidence="12">LINE1 retrotransposable element 1</fullName>
    </alternativeName>
</protein>
<evidence type="ECO:0000313" key="19">
    <source>
        <dbReference type="Proteomes" id="UP000008225"/>
    </source>
</evidence>
<dbReference type="Gene3D" id="3.30.250.20">
    <property type="entry name" value="L1 transposable element, C-terminal domain"/>
    <property type="match status" value="1"/>
</dbReference>
<dbReference type="Pfam" id="PF17489">
    <property type="entry name" value="Tnp_22_trimer"/>
    <property type="match status" value="1"/>
</dbReference>
<feature type="domain" description="L1 transposable element RRM" evidence="15">
    <location>
        <begin position="158"/>
        <end position="255"/>
    </location>
</feature>
<dbReference type="Pfam" id="PF02994">
    <property type="entry name" value="Transposase_22"/>
    <property type="match status" value="1"/>
</dbReference>
<keyword evidence="6 13" id="KW-0175">Coiled coil</keyword>
<dbReference type="Pfam" id="PF17490">
    <property type="entry name" value="Tnp_22_dsRBD"/>
    <property type="match status" value="1"/>
</dbReference>
<dbReference type="Proteomes" id="UP000008225">
    <property type="component" value="Chromosome 13"/>
</dbReference>
<sequence>MGRNQRKKEENTRNQNTSPPRKDQNSSPEREQSWTENDCDEMTELDFRRWIMRNFCELKEHVLNQCKETKEIKKRYEEMITRMDNLERNMNELKELKNTIRELREACTSFNSRIDQAEERISEVEDQLNEIKQETKIREKSAKRNEQSLQEMWDYVKRPNLRLIGVPEGDEENESWLENTLQDIIQENFPHIARQANTQMQEIQRTPQRYSSRRATPRHIIVRFNKVEIKEKILRATREKGRVTHKGKPIRLTADLLAETLQARREWGPIFNILKEKNFQPRISYPAKLSFRSEGKIKSFTNKQVLRDFVTTRPALQELLKEALHIERNNQYQPFQNHIKC</sequence>
<dbReference type="InterPro" id="IPR042566">
    <property type="entry name" value="L1_C"/>
</dbReference>
<dbReference type="FunFam" id="1.20.5.390:FF:000005">
    <property type="entry name" value="LINE-1 retrotransposable element ORF1 protein"/>
    <property type="match status" value="1"/>
</dbReference>
<feature type="compositionally biased region" description="Basic and acidic residues" evidence="14">
    <location>
        <begin position="20"/>
        <end position="33"/>
    </location>
</feature>
<accession>A0A8I4A317</accession>
<reference evidence="18 19" key="1">
    <citation type="submission" date="2009-03" db="EMBL/GenBank/DDBJ databases">
        <authorList>
            <person name="Warren W."/>
            <person name="Ye L."/>
            <person name="Minx P."/>
            <person name="Worley K."/>
            <person name="Gibbs R."/>
            <person name="Wilson R.K."/>
        </authorList>
    </citation>
    <scope>NUCLEOTIDE SEQUENCE [LARGE SCALE GENOMIC DNA]</scope>
</reference>
<feature type="domain" description="L1 transposable element dsRBD-like" evidence="17">
    <location>
        <begin position="258"/>
        <end position="322"/>
    </location>
</feature>
<reference evidence="18" key="2">
    <citation type="submission" date="2025-08" db="UniProtKB">
        <authorList>
            <consortium name="Ensembl"/>
        </authorList>
    </citation>
    <scope>IDENTIFICATION</scope>
</reference>
<keyword evidence="19" id="KW-1185">Reference proteome</keyword>
<evidence type="ECO:0000256" key="13">
    <source>
        <dbReference type="SAM" id="Coils"/>
    </source>
</evidence>